<evidence type="ECO:0000256" key="3">
    <source>
        <dbReference type="ARBA" id="ARBA00022801"/>
    </source>
</evidence>
<evidence type="ECO:0000313" key="7">
    <source>
        <dbReference type="Proteomes" id="UP001292084"/>
    </source>
</evidence>
<dbReference type="InterPro" id="IPR035437">
    <property type="entry name" value="SNase_OB-fold_sf"/>
</dbReference>
<dbReference type="PROSITE" id="PS51257">
    <property type="entry name" value="PROKAR_LIPOPROTEIN"/>
    <property type="match status" value="1"/>
</dbReference>
<evidence type="ECO:0000313" key="6">
    <source>
        <dbReference type="EMBL" id="MDZ5711349.1"/>
    </source>
</evidence>
<comment type="caution">
    <text evidence="6">The sequence shown here is derived from an EMBL/GenBank/DDBJ whole genome shotgun (WGS) entry which is preliminary data.</text>
</comment>
<evidence type="ECO:0000259" key="5">
    <source>
        <dbReference type="PROSITE" id="PS50830"/>
    </source>
</evidence>
<feature type="signal peptide" evidence="4">
    <location>
        <begin position="1"/>
        <end position="19"/>
    </location>
</feature>
<dbReference type="EMBL" id="JAXQNN010000001">
    <property type="protein sequence ID" value="MDZ5711349.1"/>
    <property type="molecule type" value="Genomic_DNA"/>
</dbReference>
<dbReference type="CDD" id="cd00175">
    <property type="entry name" value="SNc"/>
    <property type="match status" value="1"/>
</dbReference>
<reference evidence="6 7" key="1">
    <citation type="submission" date="2023-12" db="EMBL/GenBank/DDBJ databases">
        <title>Jeotgalibacillus haloalkaliphilus sp. nov., a novel salt-tolerant bacteria, isolated from the estuary of the Fenhe River into the Yellow River.</title>
        <authorList>
            <person name="Li Y."/>
        </authorList>
    </citation>
    <scope>NUCLEOTIDE SEQUENCE [LARGE SCALE GENOMIC DNA]</scope>
    <source>
        <strain evidence="6 7">HH7-29</strain>
    </source>
</reference>
<name>A0ABU5KJB4_9BACL</name>
<evidence type="ECO:0000256" key="1">
    <source>
        <dbReference type="ARBA" id="ARBA00022722"/>
    </source>
</evidence>
<dbReference type="Pfam" id="PF00565">
    <property type="entry name" value="SNase"/>
    <property type="match status" value="1"/>
</dbReference>
<dbReference type="InterPro" id="IPR002071">
    <property type="entry name" value="Thermonucl_AS"/>
</dbReference>
<dbReference type="Gene3D" id="2.40.50.90">
    <property type="match status" value="1"/>
</dbReference>
<accession>A0ABU5KJB4</accession>
<gene>
    <name evidence="6" type="ORF">UFB30_03895</name>
</gene>
<dbReference type="InterPro" id="IPR016071">
    <property type="entry name" value="Staphylococal_nuclease_OB-fold"/>
</dbReference>
<sequence length="195" mass="21920">MLKKILLTAIITSAFSLTAACDYDRELILLLNEINQIIDTVPEAELSGREVQIIRVVDGDTVIVNDQDKEEMIRLLLIDTPESIPPSKEKEYLGESSSDFAKVALNKGDTVTLEIGNPDRDAYGRLLGYIWVDDTNFNQLMIEEGFARVVNISEPNTKYLDEFIRAEEQAKEQKIGIWSVPGYVTENGFDMSAIE</sequence>
<evidence type="ECO:0000256" key="4">
    <source>
        <dbReference type="SAM" id="SignalP"/>
    </source>
</evidence>
<feature type="chain" id="PRO_5046472603" evidence="4">
    <location>
        <begin position="20"/>
        <end position="195"/>
    </location>
</feature>
<dbReference type="PANTHER" id="PTHR12302:SF3">
    <property type="entry name" value="SERINE_THREONINE-PROTEIN KINASE 31"/>
    <property type="match status" value="1"/>
</dbReference>
<proteinExistence type="predicted"/>
<keyword evidence="2" id="KW-0255">Endonuclease</keyword>
<protein>
    <submittedName>
        <fullName evidence="6">Thermonuclease family protein</fullName>
    </submittedName>
</protein>
<keyword evidence="4" id="KW-0732">Signal</keyword>
<feature type="domain" description="TNase-like" evidence="5">
    <location>
        <begin position="47"/>
        <end position="180"/>
    </location>
</feature>
<dbReference type="SUPFAM" id="SSF50199">
    <property type="entry name" value="Staphylococcal nuclease"/>
    <property type="match status" value="1"/>
</dbReference>
<dbReference type="PROSITE" id="PS01123">
    <property type="entry name" value="TNASE_1"/>
    <property type="match status" value="1"/>
</dbReference>
<keyword evidence="3" id="KW-0378">Hydrolase</keyword>
<dbReference type="PROSITE" id="PS50830">
    <property type="entry name" value="TNASE_3"/>
    <property type="match status" value="1"/>
</dbReference>
<evidence type="ECO:0000256" key="2">
    <source>
        <dbReference type="ARBA" id="ARBA00022759"/>
    </source>
</evidence>
<dbReference type="SMART" id="SM00318">
    <property type="entry name" value="SNc"/>
    <property type="match status" value="1"/>
</dbReference>
<dbReference type="Proteomes" id="UP001292084">
    <property type="component" value="Unassembled WGS sequence"/>
</dbReference>
<keyword evidence="1" id="KW-0540">Nuclease</keyword>
<organism evidence="6 7">
    <name type="scientific">Jeotgalibacillus haloalkalitolerans</name>
    <dbReference type="NCBI Taxonomy" id="3104292"/>
    <lineage>
        <taxon>Bacteria</taxon>
        <taxon>Bacillati</taxon>
        <taxon>Bacillota</taxon>
        <taxon>Bacilli</taxon>
        <taxon>Bacillales</taxon>
        <taxon>Caryophanaceae</taxon>
        <taxon>Jeotgalibacillus</taxon>
    </lineage>
</organism>
<dbReference type="PANTHER" id="PTHR12302">
    <property type="entry name" value="EBNA2 BINDING PROTEIN P100"/>
    <property type="match status" value="1"/>
</dbReference>
<keyword evidence="7" id="KW-1185">Reference proteome</keyword>